<accession>A0A438IHD1</accession>
<dbReference type="AlphaFoldDB" id="A0A438IHD1"/>
<name>A0A438IHD1_VITVI</name>
<dbReference type="Pfam" id="PF02458">
    <property type="entry name" value="Transferase"/>
    <property type="match status" value="1"/>
</dbReference>
<dbReference type="Proteomes" id="UP000288805">
    <property type="component" value="Unassembled WGS sequence"/>
</dbReference>
<organism evidence="1 2">
    <name type="scientific">Vitis vinifera</name>
    <name type="common">Grape</name>
    <dbReference type="NCBI Taxonomy" id="29760"/>
    <lineage>
        <taxon>Eukaryota</taxon>
        <taxon>Viridiplantae</taxon>
        <taxon>Streptophyta</taxon>
        <taxon>Embryophyta</taxon>
        <taxon>Tracheophyta</taxon>
        <taxon>Spermatophyta</taxon>
        <taxon>Magnoliopsida</taxon>
        <taxon>eudicotyledons</taxon>
        <taxon>Gunneridae</taxon>
        <taxon>Pentapetalae</taxon>
        <taxon>rosids</taxon>
        <taxon>Vitales</taxon>
        <taxon>Vitaceae</taxon>
        <taxon>Viteae</taxon>
        <taxon>Vitis</taxon>
    </lineage>
</organism>
<comment type="caution">
    <text evidence="1">The sequence shown here is derived from an EMBL/GenBank/DDBJ whole genome shotgun (WGS) entry which is preliminary data.</text>
</comment>
<sequence>MVKLMATYTVRPAKETPGGYRCLSDSDQVRALTHAPIIYFYPPVNVSLESATEILRHSLSEALVIFFPLADGCTGLVEAALCSSAMPWGLCSLQWSPMPKSMTLETSDQPKRSELSSLQWIMTSQSMNYNYFWCKSPNLAVVA</sequence>
<gene>
    <name evidence="1" type="ORF">CK203_037715</name>
</gene>
<reference evidence="1 2" key="1">
    <citation type="journal article" date="2018" name="PLoS Genet.">
        <title>Population sequencing reveals clonal diversity and ancestral inbreeding in the grapevine cultivar Chardonnay.</title>
        <authorList>
            <person name="Roach M.J."/>
            <person name="Johnson D.L."/>
            <person name="Bohlmann J."/>
            <person name="van Vuuren H.J."/>
            <person name="Jones S.J."/>
            <person name="Pretorius I.S."/>
            <person name="Schmidt S.A."/>
            <person name="Borneman A.R."/>
        </authorList>
    </citation>
    <scope>NUCLEOTIDE SEQUENCE [LARGE SCALE GENOMIC DNA]</scope>
    <source>
        <strain evidence="2">cv. Chardonnay</strain>
        <tissue evidence="1">Leaf</tissue>
    </source>
</reference>
<evidence type="ECO:0000313" key="1">
    <source>
        <dbReference type="EMBL" id="RVW96134.1"/>
    </source>
</evidence>
<dbReference type="InterPro" id="IPR023213">
    <property type="entry name" value="CAT-like_dom_sf"/>
</dbReference>
<dbReference type="EMBL" id="QGNW01000109">
    <property type="protein sequence ID" value="RVW96134.1"/>
    <property type="molecule type" value="Genomic_DNA"/>
</dbReference>
<evidence type="ECO:0000313" key="2">
    <source>
        <dbReference type="Proteomes" id="UP000288805"/>
    </source>
</evidence>
<dbReference type="Gene3D" id="3.30.559.10">
    <property type="entry name" value="Chloramphenicol acetyltransferase-like domain"/>
    <property type="match status" value="1"/>
</dbReference>
<proteinExistence type="predicted"/>
<protein>
    <submittedName>
        <fullName evidence="1">Uncharacterized protein</fullName>
    </submittedName>
</protein>